<gene>
    <name evidence="1" type="ORF">C1H46_021310</name>
</gene>
<evidence type="ECO:0000313" key="1">
    <source>
        <dbReference type="EMBL" id="TQD93103.1"/>
    </source>
</evidence>
<organism evidence="1 2">
    <name type="scientific">Malus baccata</name>
    <name type="common">Siberian crab apple</name>
    <name type="synonym">Pyrus baccata</name>
    <dbReference type="NCBI Taxonomy" id="106549"/>
    <lineage>
        <taxon>Eukaryota</taxon>
        <taxon>Viridiplantae</taxon>
        <taxon>Streptophyta</taxon>
        <taxon>Embryophyta</taxon>
        <taxon>Tracheophyta</taxon>
        <taxon>Spermatophyta</taxon>
        <taxon>Magnoliopsida</taxon>
        <taxon>eudicotyledons</taxon>
        <taxon>Gunneridae</taxon>
        <taxon>Pentapetalae</taxon>
        <taxon>rosids</taxon>
        <taxon>fabids</taxon>
        <taxon>Rosales</taxon>
        <taxon>Rosaceae</taxon>
        <taxon>Amygdaloideae</taxon>
        <taxon>Maleae</taxon>
        <taxon>Malus</taxon>
    </lineage>
</organism>
<dbReference type="AlphaFoldDB" id="A0A540M2Y2"/>
<comment type="caution">
    <text evidence="1">The sequence shown here is derived from an EMBL/GenBank/DDBJ whole genome shotgun (WGS) entry which is preliminary data.</text>
</comment>
<dbReference type="STRING" id="106549.A0A540M2Y2"/>
<sequence>MEGYPQGNFGPYIRVDWSCRYYQGSIFPARQGYRARRLQGVPVYRGPTEKSVKRGKAELKRKLEEIMNQALSLPGSARQRRYQVISENMIPTFCIILSAFAELNLPLSSWFIVSQSPNEFSF</sequence>
<evidence type="ECO:0000313" key="2">
    <source>
        <dbReference type="Proteomes" id="UP000315295"/>
    </source>
</evidence>
<reference evidence="1 2" key="1">
    <citation type="journal article" date="2019" name="G3 (Bethesda)">
        <title>Sequencing of a Wild Apple (Malus baccata) Genome Unravels the Differences Between Cultivated and Wild Apple Species Regarding Disease Resistance and Cold Tolerance.</title>
        <authorList>
            <person name="Chen X."/>
        </authorList>
    </citation>
    <scope>NUCLEOTIDE SEQUENCE [LARGE SCALE GENOMIC DNA]</scope>
    <source>
        <strain evidence="2">cv. Shandingzi</strain>
        <tissue evidence="1">Leaves</tissue>
    </source>
</reference>
<protein>
    <submittedName>
        <fullName evidence="1">Uncharacterized protein</fullName>
    </submittedName>
</protein>
<proteinExistence type="predicted"/>
<accession>A0A540M2Y2</accession>
<dbReference type="EMBL" id="VIEB01000377">
    <property type="protein sequence ID" value="TQD93103.1"/>
    <property type="molecule type" value="Genomic_DNA"/>
</dbReference>
<keyword evidence="2" id="KW-1185">Reference proteome</keyword>
<dbReference type="Proteomes" id="UP000315295">
    <property type="component" value="Unassembled WGS sequence"/>
</dbReference>
<name>A0A540M2Y2_MALBA</name>